<keyword evidence="1" id="KW-0472">Membrane</keyword>
<feature type="transmembrane region" description="Helical" evidence="1">
    <location>
        <begin position="107"/>
        <end position="124"/>
    </location>
</feature>
<feature type="transmembrane region" description="Helical" evidence="1">
    <location>
        <begin position="51"/>
        <end position="69"/>
    </location>
</feature>
<accession>A0AAU7ZTF9</accession>
<evidence type="ECO:0000313" key="2">
    <source>
        <dbReference type="EMBL" id="XCB34308.1"/>
    </source>
</evidence>
<reference evidence="2" key="1">
    <citation type="submission" date="2023-08" db="EMBL/GenBank/DDBJ databases">
        <authorList>
            <person name="Messyasz A."/>
            <person name="Mannisto M.K."/>
            <person name="Kerkhof L.J."/>
            <person name="Haggblom M."/>
        </authorList>
    </citation>
    <scope>NUCLEOTIDE SEQUENCE</scope>
    <source>
        <strain evidence="2">X5P6</strain>
    </source>
</reference>
<dbReference type="KEGG" id="tpsc:RBB77_05280"/>
<evidence type="ECO:0000256" key="1">
    <source>
        <dbReference type="SAM" id="Phobius"/>
    </source>
</evidence>
<keyword evidence="1" id="KW-1133">Transmembrane helix</keyword>
<evidence type="ECO:0008006" key="3">
    <source>
        <dbReference type="Google" id="ProtNLM"/>
    </source>
</evidence>
<dbReference type="EMBL" id="CP132942">
    <property type="protein sequence ID" value="XCB34308.1"/>
    <property type="molecule type" value="Genomic_DNA"/>
</dbReference>
<dbReference type="AlphaFoldDB" id="A0AAU7ZTF9"/>
<name>A0AAU7ZTF9_9BACT</name>
<proteinExistence type="predicted"/>
<dbReference type="SUPFAM" id="SSF103481">
    <property type="entry name" value="Multidrug resistance efflux transporter EmrE"/>
    <property type="match status" value="1"/>
</dbReference>
<gene>
    <name evidence="2" type="ORF">RBB77_05280</name>
</gene>
<dbReference type="InterPro" id="IPR037185">
    <property type="entry name" value="EmrE-like"/>
</dbReference>
<protein>
    <recommendedName>
        <fullName evidence="3">EamA-like transporter family protein</fullName>
    </recommendedName>
</protein>
<dbReference type="RefSeq" id="WP_353065323.1">
    <property type="nucleotide sequence ID" value="NZ_CP132942.1"/>
</dbReference>
<feature type="transmembrane region" description="Helical" evidence="1">
    <location>
        <begin position="76"/>
        <end position="95"/>
    </location>
</feature>
<keyword evidence="1" id="KW-0812">Transmembrane</keyword>
<reference evidence="2" key="2">
    <citation type="journal article" date="2024" name="Environ. Microbiol.">
        <title>Genome analysis and description of Tunturibacter gen. nov. expands the diversity of Terriglobia in tundra soils.</title>
        <authorList>
            <person name="Messyasz A."/>
            <person name="Mannisto M.K."/>
            <person name="Kerkhof L.J."/>
            <person name="Haggblom M.M."/>
        </authorList>
    </citation>
    <scope>NUCLEOTIDE SEQUENCE</scope>
    <source>
        <strain evidence="2">X5P6</strain>
    </source>
</reference>
<sequence>MRFLRTMMNQLTQIVSTPAGTFAVLVLAAYLEVQGDACFQSGLYHASGMRRAMWFLAGVAVFVCYSLFLNSSKVDFGKLLGIYVVLFFLVAQIMAKLQFHQSPTKPIYLGGAFIVVGGLIMTLWKP</sequence>
<organism evidence="2">
    <name type="scientific">Tunturiibacter psychrotolerans</name>
    <dbReference type="NCBI Taxonomy" id="3069686"/>
    <lineage>
        <taxon>Bacteria</taxon>
        <taxon>Pseudomonadati</taxon>
        <taxon>Acidobacteriota</taxon>
        <taxon>Terriglobia</taxon>
        <taxon>Terriglobales</taxon>
        <taxon>Acidobacteriaceae</taxon>
        <taxon>Tunturiibacter</taxon>
    </lineage>
</organism>